<accession>A0AAX0Z007</accession>
<sequence length="353" mass="39152">MFISSAEAMPIAMMANSEIALGLGAAQNTSTNKKAALALTKIAGKIKDKKLDNLLFTVETAPAMSIAVMLFKALQFNDETQYTEDELRNTQEVQSRIRVHITKSVNGSIYPTVSAFHIDDTNIPVRNVEKNEQNQYSVVLEDNGPKIYWSPDESGKQVPHATPSQDDGESFSDIWVNPIHDGKYNTTTTQPMPKETDWRDAILVFPVGSGIEPLYIVYSKISSRLPRNNGKWVKGEPGNGLWLSDIPEVNKITNGEPIPFKDGKPIFDKWSKGSLIFDEGILNGTKSDFNLVYEDIAISKGLKSRNSAKNLLLDKELTPHHNTTTEIQLIPTDLHGNIPHIGSASHLRNLNNE</sequence>
<dbReference type="InterPro" id="IPR016128">
    <property type="entry name" value="Pyosin/cloacin_T_dom"/>
</dbReference>
<dbReference type="SUPFAM" id="SSF69369">
    <property type="entry name" value="Cloacin translocation domain"/>
    <property type="match status" value="1"/>
</dbReference>
<reference evidence="6 7" key="1">
    <citation type="submission" date="2018-01" db="EMBL/GenBank/DDBJ databases">
        <title>Whole genome sequencing of Histamine producing bacteria.</title>
        <authorList>
            <person name="Butler K."/>
        </authorList>
    </citation>
    <scope>NUCLEOTIDE SEQUENCE [LARGE SCALE GENOMIC DNA]</scope>
    <source>
        <strain evidence="6 7">A1-4</strain>
    </source>
</reference>
<dbReference type="GO" id="GO:0031640">
    <property type="term" value="P:killing of cells of another organism"/>
    <property type="evidence" value="ECO:0007669"/>
    <property type="project" value="UniProtKB-KW"/>
</dbReference>
<evidence type="ECO:0000313" key="6">
    <source>
        <dbReference type="EMBL" id="PSX45376.1"/>
    </source>
</evidence>
<feature type="domain" description="Pyosin/cloacin translocation" evidence="5">
    <location>
        <begin position="84"/>
        <end position="217"/>
    </location>
</feature>
<dbReference type="Pfam" id="PF14414">
    <property type="entry name" value="WHH"/>
    <property type="match status" value="1"/>
</dbReference>
<keyword evidence="2" id="KW-0044">Antibiotic</keyword>
<dbReference type="InterPro" id="IPR032869">
    <property type="entry name" value="WHH_dom_containing"/>
</dbReference>
<evidence type="ECO:0000256" key="1">
    <source>
        <dbReference type="ARBA" id="ARBA00022529"/>
    </source>
</evidence>
<dbReference type="AlphaFoldDB" id="A0AAX0Z007"/>
<dbReference type="Pfam" id="PF06958">
    <property type="entry name" value="Pyocin_S"/>
    <property type="match status" value="1"/>
</dbReference>
<keyword evidence="7" id="KW-1185">Reference proteome</keyword>
<comment type="caution">
    <text evidence="6">The sequence shown here is derived from an EMBL/GenBank/DDBJ whole genome shotgun (WGS) entry which is preliminary data.</text>
</comment>
<dbReference type="InterPro" id="IPR036302">
    <property type="entry name" value="Pyosin/cloacin_T_dom_sf"/>
</dbReference>
<dbReference type="EMBL" id="PYOZ01000004">
    <property type="protein sequence ID" value="PSX45376.1"/>
    <property type="molecule type" value="Genomic_DNA"/>
</dbReference>
<evidence type="ECO:0000256" key="4">
    <source>
        <dbReference type="SAM" id="MobiDB-lite"/>
    </source>
</evidence>
<keyword evidence="1" id="KW-0929">Antimicrobial</keyword>
<evidence type="ECO:0000313" key="7">
    <source>
        <dbReference type="Proteomes" id="UP000240728"/>
    </source>
</evidence>
<name>A0AAX0Z007_9GAMM</name>
<gene>
    <name evidence="6" type="ORF">C0W53_09115</name>
</gene>
<protein>
    <recommendedName>
        <fullName evidence="5">Pyosin/cloacin translocation domain-containing protein</fullName>
    </recommendedName>
</protein>
<evidence type="ECO:0000256" key="3">
    <source>
        <dbReference type="ARBA" id="ARBA00023048"/>
    </source>
</evidence>
<dbReference type="Proteomes" id="UP000240728">
    <property type="component" value="Unassembled WGS sequence"/>
</dbReference>
<dbReference type="GO" id="GO:0042742">
    <property type="term" value="P:defense response to bacterium"/>
    <property type="evidence" value="ECO:0007669"/>
    <property type="project" value="UniProtKB-KW"/>
</dbReference>
<evidence type="ECO:0000256" key="2">
    <source>
        <dbReference type="ARBA" id="ARBA00023022"/>
    </source>
</evidence>
<proteinExistence type="predicted"/>
<organism evidence="6 7">
    <name type="scientific">Photobacterium kishitanii</name>
    <dbReference type="NCBI Taxonomy" id="318456"/>
    <lineage>
        <taxon>Bacteria</taxon>
        <taxon>Pseudomonadati</taxon>
        <taxon>Pseudomonadota</taxon>
        <taxon>Gammaproteobacteria</taxon>
        <taxon>Vibrionales</taxon>
        <taxon>Vibrionaceae</taxon>
        <taxon>Photobacterium</taxon>
    </lineage>
</organism>
<feature type="region of interest" description="Disordered" evidence="4">
    <location>
        <begin position="150"/>
        <end position="170"/>
    </location>
</feature>
<evidence type="ECO:0000259" key="5">
    <source>
        <dbReference type="Pfam" id="PF06958"/>
    </source>
</evidence>
<keyword evidence="3" id="KW-0078">Bacteriocin</keyword>